<name>A0ABR2L687_9EUKA</name>
<sequence length="228" mass="27128">MLKYPFTSKYKYFEYNDLEKEPYVHDYRLKTCKQYMKPNFSNEPYCYEADLMFVKNTIYFVLINVNTRYLIVEQIKDRRLSTLSYTLANILVKYDIEIKTIKCDGERGFIKLANDIIELTLNDDSILYVPNLHERVKESSIRSKDKVLDKIINQHDTKLLKQIINDIDFDSVLRESSQLYVKEWRIYKIKFVINSSKFALAHKTIDSVIRTLRNAFGLNETKLANMNI</sequence>
<dbReference type="Proteomes" id="UP001470230">
    <property type="component" value="Unassembled WGS sequence"/>
</dbReference>
<keyword evidence="2" id="KW-1185">Reference proteome</keyword>
<evidence type="ECO:0000313" key="1">
    <source>
        <dbReference type="EMBL" id="KAK8897770.1"/>
    </source>
</evidence>
<comment type="caution">
    <text evidence="1">The sequence shown here is derived from an EMBL/GenBank/DDBJ whole genome shotgun (WGS) entry which is preliminary data.</text>
</comment>
<accession>A0ABR2L687</accession>
<gene>
    <name evidence="1" type="ORF">M9Y10_015737</name>
</gene>
<evidence type="ECO:0008006" key="3">
    <source>
        <dbReference type="Google" id="ProtNLM"/>
    </source>
</evidence>
<organism evidence="1 2">
    <name type="scientific">Tritrichomonas musculus</name>
    <dbReference type="NCBI Taxonomy" id="1915356"/>
    <lineage>
        <taxon>Eukaryota</taxon>
        <taxon>Metamonada</taxon>
        <taxon>Parabasalia</taxon>
        <taxon>Tritrichomonadida</taxon>
        <taxon>Tritrichomonadidae</taxon>
        <taxon>Tritrichomonas</taxon>
    </lineage>
</organism>
<protein>
    <recommendedName>
        <fullName evidence="3">Integrase catalytic domain-containing protein</fullName>
    </recommendedName>
</protein>
<reference evidence="1 2" key="1">
    <citation type="submission" date="2024-04" db="EMBL/GenBank/DDBJ databases">
        <title>Tritrichomonas musculus Genome.</title>
        <authorList>
            <person name="Alves-Ferreira E."/>
            <person name="Grigg M."/>
            <person name="Lorenzi H."/>
            <person name="Galac M."/>
        </authorList>
    </citation>
    <scope>NUCLEOTIDE SEQUENCE [LARGE SCALE GENOMIC DNA]</scope>
    <source>
        <strain evidence="1 2">EAF2021</strain>
    </source>
</reference>
<proteinExistence type="predicted"/>
<dbReference type="EMBL" id="JAPFFF010000002">
    <property type="protein sequence ID" value="KAK8897770.1"/>
    <property type="molecule type" value="Genomic_DNA"/>
</dbReference>
<evidence type="ECO:0000313" key="2">
    <source>
        <dbReference type="Proteomes" id="UP001470230"/>
    </source>
</evidence>